<organism evidence="1 2">
    <name type="scientific">Taklimakanibacter albus</name>
    <dbReference type="NCBI Taxonomy" id="2800327"/>
    <lineage>
        <taxon>Bacteria</taxon>
        <taxon>Pseudomonadati</taxon>
        <taxon>Pseudomonadota</taxon>
        <taxon>Alphaproteobacteria</taxon>
        <taxon>Hyphomicrobiales</taxon>
        <taxon>Aestuariivirgaceae</taxon>
        <taxon>Taklimakanibacter</taxon>
    </lineage>
</organism>
<keyword evidence="2" id="KW-1185">Reference proteome</keyword>
<dbReference type="EMBL" id="JAENHL010000004">
    <property type="protein sequence ID" value="MBK1864980.1"/>
    <property type="molecule type" value="Genomic_DNA"/>
</dbReference>
<gene>
    <name evidence="1" type="ORF">JHL16_01335</name>
</gene>
<name>A0ACC5QX66_9HYPH</name>
<comment type="caution">
    <text evidence="1">The sequence shown here is derived from an EMBL/GenBank/DDBJ whole genome shotgun (WGS) entry which is preliminary data.</text>
</comment>
<protein>
    <submittedName>
        <fullName evidence="1">Phage holin family protein</fullName>
    </submittedName>
</protein>
<sequence length="130" mass="14030">MAETDGKPMDDSLAGSFDTLKRDFTAWFMAERALLRARMNSSARRMALAAGLACFGVMIVFIALIVLADVLVQLLIVSFGPITAGLVVGLGLLLVALLLIAGAIMLLRKPDPLSGHLRSSAKFIWSRFHD</sequence>
<evidence type="ECO:0000313" key="2">
    <source>
        <dbReference type="Proteomes" id="UP000616151"/>
    </source>
</evidence>
<proteinExistence type="predicted"/>
<dbReference type="Proteomes" id="UP000616151">
    <property type="component" value="Unassembled WGS sequence"/>
</dbReference>
<evidence type="ECO:0000313" key="1">
    <source>
        <dbReference type="EMBL" id="MBK1864980.1"/>
    </source>
</evidence>
<reference evidence="1" key="1">
    <citation type="submission" date="2021-01" db="EMBL/GenBank/DDBJ databases">
        <authorList>
            <person name="Sun Q."/>
        </authorList>
    </citation>
    <scope>NUCLEOTIDE SEQUENCE</scope>
    <source>
        <strain evidence="1">YIM B02566</strain>
    </source>
</reference>
<accession>A0ACC5QX66</accession>